<reference evidence="2" key="1">
    <citation type="submission" date="2018-05" db="EMBL/GenBank/DDBJ databases">
        <authorList>
            <person name="Lanie J.A."/>
            <person name="Ng W.-L."/>
            <person name="Kazmierczak K.M."/>
            <person name="Andrzejewski T.M."/>
            <person name="Davidsen T.M."/>
            <person name="Wayne K.J."/>
            <person name="Tettelin H."/>
            <person name="Glass J.I."/>
            <person name="Rusch D."/>
            <person name="Podicherti R."/>
            <person name="Tsui H.-C.T."/>
            <person name="Winkler M.E."/>
        </authorList>
    </citation>
    <scope>NUCLEOTIDE SEQUENCE</scope>
</reference>
<accession>A0A382CX42</accession>
<proteinExistence type="predicted"/>
<sequence>MLTGYNRPNTGKGMVAGGSLSPLL</sequence>
<name>A0A382CX42_9ZZZZ</name>
<gene>
    <name evidence="2" type="ORF">METZ01_LOCUS183208</name>
</gene>
<dbReference type="AlphaFoldDB" id="A0A382CX42"/>
<dbReference type="EMBL" id="UINC01036421">
    <property type="protein sequence ID" value="SVB30354.1"/>
    <property type="molecule type" value="Genomic_DNA"/>
</dbReference>
<organism evidence="2">
    <name type="scientific">marine metagenome</name>
    <dbReference type="NCBI Taxonomy" id="408172"/>
    <lineage>
        <taxon>unclassified sequences</taxon>
        <taxon>metagenomes</taxon>
        <taxon>ecological metagenomes</taxon>
    </lineage>
</organism>
<evidence type="ECO:0000256" key="1">
    <source>
        <dbReference type="SAM" id="MobiDB-lite"/>
    </source>
</evidence>
<evidence type="ECO:0000313" key="2">
    <source>
        <dbReference type="EMBL" id="SVB30354.1"/>
    </source>
</evidence>
<protein>
    <submittedName>
        <fullName evidence="2">Uncharacterized protein</fullName>
    </submittedName>
</protein>
<feature type="region of interest" description="Disordered" evidence="1">
    <location>
        <begin position="1"/>
        <end position="24"/>
    </location>
</feature>
<feature type="non-terminal residue" evidence="2">
    <location>
        <position position="24"/>
    </location>
</feature>